<organism evidence="7 8">
    <name type="scientific">Sphingobacterium spiritivorum ATCC 33300</name>
    <dbReference type="NCBI Taxonomy" id="525372"/>
    <lineage>
        <taxon>Bacteria</taxon>
        <taxon>Pseudomonadati</taxon>
        <taxon>Bacteroidota</taxon>
        <taxon>Sphingobacteriia</taxon>
        <taxon>Sphingobacteriales</taxon>
        <taxon>Sphingobacteriaceae</taxon>
        <taxon>Sphingobacterium</taxon>
    </lineage>
</organism>
<proteinExistence type="predicted"/>
<dbReference type="AlphaFoldDB" id="C2FW25"/>
<comment type="caution">
    <text evidence="7">The sequence shown here is derived from an EMBL/GenBank/DDBJ whole genome shotgun (WGS) entry which is preliminary data.</text>
</comment>
<comment type="subcellular location">
    <subcellularLocation>
        <location evidence="1">Membrane</location>
        <topology evidence="1">Multi-pass membrane protein</topology>
    </subcellularLocation>
</comment>
<evidence type="ECO:0000256" key="4">
    <source>
        <dbReference type="ARBA" id="ARBA00023136"/>
    </source>
</evidence>
<dbReference type="HOGENOM" id="CLU_125957_1_0_10"/>
<feature type="domain" description="Methylamine utilisation protein MauE" evidence="6">
    <location>
        <begin position="17"/>
        <end position="101"/>
    </location>
</feature>
<accession>C2FW25</accession>
<dbReference type="EMBL" id="ACHB01000036">
    <property type="protein sequence ID" value="EEI92805.1"/>
    <property type="molecule type" value="Genomic_DNA"/>
</dbReference>
<feature type="transmembrane region" description="Helical" evidence="5">
    <location>
        <begin position="59"/>
        <end position="80"/>
    </location>
</feature>
<dbReference type="Pfam" id="PF07291">
    <property type="entry name" value="MauE"/>
    <property type="match status" value="1"/>
</dbReference>
<protein>
    <submittedName>
        <fullName evidence="7">DoxX family protein</fullName>
    </submittedName>
</protein>
<dbReference type="InterPro" id="IPR009908">
    <property type="entry name" value="Methylamine_util_MauE"/>
</dbReference>
<sequence>MDSITEKINTMANQQLTYLFAQLLIGISMFGHGFVRVFDLVAFAEKMTKGFEDTLLPEALVHPFMIALPILELAVGLLLLVGAKTKWATIAGLVIMLALIFGSSMQQNWSTVPVQLFHGLFLLVILLFLPYNKYSLDGKHSQDSHQ</sequence>
<feature type="transmembrane region" description="Helical" evidence="5">
    <location>
        <begin position="87"/>
        <end position="106"/>
    </location>
</feature>
<feature type="transmembrane region" description="Helical" evidence="5">
    <location>
        <begin position="112"/>
        <end position="131"/>
    </location>
</feature>
<keyword evidence="4 5" id="KW-0472">Membrane</keyword>
<reference evidence="7 8" key="1">
    <citation type="submission" date="2009-01" db="EMBL/GenBank/DDBJ databases">
        <authorList>
            <person name="Qin X."/>
            <person name="Bachman B."/>
            <person name="Battles P."/>
            <person name="Bell A."/>
            <person name="Bess C."/>
            <person name="Bickham C."/>
            <person name="Chaboub L."/>
            <person name="Chen D."/>
            <person name="Coyle M."/>
            <person name="Deiros D.R."/>
            <person name="Dinh H."/>
            <person name="Forbes L."/>
            <person name="Fowler G."/>
            <person name="Francisco L."/>
            <person name="Fu Q."/>
            <person name="Gubbala S."/>
            <person name="Hale W."/>
            <person name="Han Y."/>
            <person name="Hemphill L."/>
            <person name="Highlander S.K."/>
            <person name="Hirani K."/>
            <person name="Hogues M."/>
            <person name="Jackson L."/>
            <person name="Jakkamsetti A."/>
            <person name="Javaid M."/>
            <person name="Jiang H."/>
            <person name="Korchina V."/>
            <person name="Kovar C."/>
            <person name="Lara F."/>
            <person name="Lee S."/>
            <person name="Mata R."/>
            <person name="Mathew T."/>
            <person name="Moen C."/>
            <person name="Morales K."/>
            <person name="Munidasa M."/>
            <person name="Nazareth L."/>
            <person name="Ngo R."/>
            <person name="Nguyen L."/>
            <person name="Okwuonu G."/>
            <person name="Ongeri F."/>
            <person name="Patil S."/>
            <person name="Petrosino J."/>
            <person name="Pham C."/>
            <person name="Pham P."/>
            <person name="Pu L.-L."/>
            <person name="Puazo M."/>
            <person name="Raj R."/>
            <person name="Reid J."/>
            <person name="Rouhana J."/>
            <person name="Saada N."/>
            <person name="Shang Y."/>
            <person name="Simmons D."/>
            <person name="Thornton R."/>
            <person name="Warren J."/>
            <person name="Weissenberger G."/>
            <person name="Zhang J."/>
            <person name="Zhang L."/>
            <person name="Zhou C."/>
            <person name="Zhu D."/>
            <person name="Muzny D."/>
            <person name="Worley K."/>
            <person name="Gibbs R."/>
        </authorList>
    </citation>
    <scope>NUCLEOTIDE SEQUENCE [LARGE SCALE GENOMIC DNA]</scope>
    <source>
        <strain evidence="7 8">ATCC 33300</strain>
    </source>
</reference>
<dbReference type="Proteomes" id="UP000006241">
    <property type="component" value="Unassembled WGS sequence"/>
</dbReference>
<evidence type="ECO:0000256" key="2">
    <source>
        <dbReference type="ARBA" id="ARBA00022692"/>
    </source>
</evidence>
<feature type="transmembrane region" description="Helical" evidence="5">
    <location>
        <begin position="16"/>
        <end position="39"/>
    </location>
</feature>
<name>C2FW25_SPHSI</name>
<keyword evidence="3 5" id="KW-1133">Transmembrane helix</keyword>
<dbReference type="GO" id="GO:0030416">
    <property type="term" value="P:methylamine metabolic process"/>
    <property type="evidence" value="ECO:0007669"/>
    <property type="project" value="InterPro"/>
</dbReference>
<dbReference type="GO" id="GO:0016020">
    <property type="term" value="C:membrane"/>
    <property type="evidence" value="ECO:0007669"/>
    <property type="project" value="UniProtKB-SubCell"/>
</dbReference>
<evidence type="ECO:0000256" key="1">
    <source>
        <dbReference type="ARBA" id="ARBA00004141"/>
    </source>
</evidence>
<evidence type="ECO:0000256" key="5">
    <source>
        <dbReference type="SAM" id="Phobius"/>
    </source>
</evidence>
<keyword evidence="2 5" id="KW-0812">Transmembrane</keyword>
<evidence type="ECO:0000259" key="6">
    <source>
        <dbReference type="Pfam" id="PF07291"/>
    </source>
</evidence>
<evidence type="ECO:0000256" key="3">
    <source>
        <dbReference type="ARBA" id="ARBA00022989"/>
    </source>
</evidence>
<evidence type="ECO:0000313" key="8">
    <source>
        <dbReference type="Proteomes" id="UP000006241"/>
    </source>
</evidence>
<evidence type="ECO:0000313" key="7">
    <source>
        <dbReference type="EMBL" id="EEI92805.1"/>
    </source>
</evidence>
<gene>
    <name evidence="7" type="ORF">HMPREF0765_1531</name>
</gene>